<evidence type="ECO:0000256" key="1">
    <source>
        <dbReference type="SAM" id="SignalP"/>
    </source>
</evidence>
<dbReference type="EMBL" id="KV417508">
    <property type="protein sequence ID" value="KZP27561.1"/>
    <property type="molecule type" value="Genomic_DNA"/>
</dbReference>
<sequence length="204" mass="20319">MQIQFTALFFALLALVVALPTPIKRTTETTKIKTSAVKTSAAATATTAAAAATNATAAAAATGAACPAFALQDYSAFQISDGTAGGAQAQANAVFVDPFAGCDLSTVDATSLKNLQTMRLAAEAAETDQFNAQVAAASGAAATALQNGKIKNKVLKLTGEIQGLNIEAAQGSDEASAIATEQTKLTSNIALDTTASGQTSTGVA</sequence>
<feature type="signal peptide" evidence="1">
    <location>
        <begin position="1"/>
        <end position="18"/>
    </location>
</feature>
<dbReference type="PANTHER" id="PTHR38849:SF1">
    <property type="entry name" value="SMALL SECRETED PROTEIN"/>
    <property type="match status" value="1"/>
</dbReference>
<keyword evidence="1" id="KW-0732">Signal</keyword>
<dbReference type="EMBL" id="KV417768">
    <property type="protein sequence ID" value="KZP06916.1"/>
    <property type="molecule type" value="Genomic_DNA"/>
</dbReference>
<evidence type="ECO:0008006" key="5">
    <source>
        <dbReference type="Google" id="ProtNLM"/>
    </source>
</evidence>
<feature type="chain" id="PRO_5007997426" description="Small secreted protein" evidence="1">
    <location>
        <begin position="19"/>
        <end position="204"/>
    </location>
</feature>
<reference evidence="3 4" key="1">
    <citation type="journal article" date="2016" name="Mol. Biol. Evol.">
        <title>Comparative Genomics of Early-Diverging Mushroom-Forming Fungi Provides Insights into the Origins of Lignocellulose Decay Capabilities.</title>
        <authorList>
            <person name="Nagy L.G."/>
            <person name="Riley R."/>
            <person name="Tritt A."/>
            <person name="Adam C."/>
            <person name="Daum C."/>
            <person name="Floudas D."/>
            <person name="Sun H."/>
            <person name="Yadav J.S."/>
            <person name="Pangilinan J."/>
            <person name="Larsson K.H."/>
            <person name="Matsuura K."/>
            <person name="Barry K."/>
            <person name="Labutti K."/>
            <person name="Kuo R."/>
            <person name="Ohm R.A."/>
            <person name="Bhattacharya S.S."/>
            <person name="Shirouzu T."/>
            <person name="Yoshinaga Y."/>
            <person name="Martin F.M."/>
            <person name="Grigoriev I.V."/>
            <person name="Hibbett D.S."/>
        </authorList>
    </citation>
    <scope>NUCLEOTIDE SEQUENCE [LARGE SCALE GENOMIC DNA]</scope>
    <source>
        <strain evidence="3 4">CBS 109695</strain>
    </source>
</reference>
<gene>
    <name evidence="3" type="ORF">FIBSPDRAFT_818286</name>
    <name evidence="2" type="ORF">FIBSPDRAFT_841680</name>
</gene>
<dbReference type="OrthoDB" id="2151417at2759"/>
<name>A0A166QUL9_9AGAM</name>
<dbReference type="AlphaFoldDB" id="A0A166QUL9"/>
<evidence type="ECO:0000313" key="4">
    <source>
        <dbReference type="Proteomes" id="UP000076532"/>
    </source>
</evidence>
<dbReference type="Proteomes" id="UP000076532">
    <property type="component" value="Unassembled WGS sequence"/>
</dbReference>
<organism evidence="3 4">
    <name type="scientific">Athelia psychrophila</name>
    <dbReference type="NCBI Taxonomy" id="1759441"/>
    <lineage>
        <taxon>Eukaryota</taxon>
        <taxon>Fungi</taxon>
        <taxon>Dikarya</taxon>
        <taxon>Basidiomycota</taxon>
        <taxon>Agaricomycotina</taxon>
        <taxon>Agaricomycetes</taxon>
        <taxon>Agaricomycetidae</taxon>
        <taxon>Atheliales</taxon>
        <taxon>Atheliaceae</taxon>
        <taxon>Athelia</taxon>
    </lineage>
</organism>
<dbReference type="PANTHER" id="PTHR38849">
    <property type="entry name" value="SMALL SECRETED PROTEIN"/>
    <property type="match status" value="1"/>
</dbReference>
<keyword evidence="4" id="KW-1185">Reference proteome</keyword>
<proteinExistence type="predicted"/>
<protein>
    <recommendedName>
        <fullName evidence="5">Small secreted protein</fullName>
    </recommendedName>
</protein>
<accession>A0A166QUL9</accession>
<evidence type="ECO:0000313" key="3">
    <source>
        <dbReference type="EMBL" id="KZP27561.1"/>
    </source>
</evidence>
<evidence type="ECO:0000313" key="2">
    <source>
        <dbReference type="EMBL" id="KZP06916.1"/>
    </source>
</evidence>